<evidence type="ECO:0000313" key="5">
    <source>
        <dbReference type="EMBL" id="MCM3714778.1"/>
    </source>
</evidence>
<name>A0A9X2DT33_9BACI</name>
<dbReference type="InterPro" id="IPR000524">
    <property type="entry name" value="Tscrpt_reg_HTH_GntR"/>
</dbReference>
<dbReference type="InterPro" id="IPR008920">
    <property type="entry name" value="TF_FadR/GntR_C"/>
</dbReference>
<comment type="caution">
    <text evidence="5">The sequence shown here is derived from an EMBL/GenBank/DDBJ whole genome shotgun (WGS) entry which is preliminary data.</text>
</comment>
<keyword evidence="2" id="KW-0238">DNA-binding</keyword>
<dbReference type="PRINTS" id="PR00035">
    <property type="entry name" value="HTHGNTR"/>
</dbReference>
<dbReference type="SUPFAM" id="SSF46785">
    <property type="entry name" value="Winged helix' DNA-binding domain"/>
    <property type="match status" value="1"/>
</dbReference>
<dbReference type="Pfam" id="PF07729">
    <property type="entry name" value="FCD"/>
    <property type="match status" value="1"/>
</dbReference>
<dbReference type="InterPro" id="IPR036390">
    <property type="entry name" value="WH_DNA-bd_sf"/>
</dbReference>
<dbReference type="PANTHER" id="PTHR43537">
    <property type="entry name" value="TRANSCRIPTIONAL REGULATOR, GNTR FAMILY"/>
    <property type="match status" value="1"/>
</dbReference>
<keyword evidence="3" id="KW-0804">Transcription</keyword>
<dbReference type="CDD" id="cd07377">
    <property type="entry name" value="WHTH_GntR"/>
    <property type="match status" value="1"/>
</dbReference>
<feature type="domain" description="HTH gntR-type" evidence="4">
    <location>
        <begin position="11"/>
        <end position="78"/>
    </location>
</feature>
<dbReference type="InterPro" id="IPR011711">
    <property type="entry name" value="GntR_C"/>
</dbReference>
<evidence type="ECO:0000313" key="6">
    <source>
        <dbReference type="Proteomes" id="UP001139179"/>
    </source>
</evidence>
<dbReference type="SMART" id="SM00895">
    <property type="entry name" value="FCD"/>
    <property type="match status" value="1"/>
</dbReference>
<keyword evidence="6" id="KW-1185">Reference proteome</keyword>
<gene>
    <name evidence="5" type="ORF">M3202_11880</name>
</gene>
<dbReference type="SMART" id="SM00345">
    <property type="entry name" value="HTH_GNTR"/>
    <property type="match status" value="1"/>
</dbReference>
<dbReference type="GO" id="GO:0003700">
    <property type="term" value="F:DNA-binding transcription factor activity"/>
    <property type="evidence" value="ECO:0007669"/>
    <property type="project" value="InterPro"/>
</dbReference>
<organism evidence="5 6">
    <name type="scientific">Halalkalibacter oceani</name>
    <dbReference type="NCBI Taxonomy" id="1653776"/>
    <lineage>
        <taxon>Bacteria</taxon>
        <taxon>Bacillati</taxon>
        <taxon>Bacillota</taxon>
        <taxon>Bacilli</taxon>
        <taxon>Bacillales</taxon>
        <taxon>Bacillaceae</taxon>
        <taxon>Halalkalibacter</taxon>
    </lineage>
</organism>
<dbReference type="Gene3D" id="1.20.120.530">
    <property type="entry name" value="GntR ligand-binding domain-like"/>
    <property type="match status" value="1"/>
</dbReference>
<dbReference type="Proteomes" id="UP001139179">
    <property type="component" value="Unassembled WGS sequence"/>
</dbReference>
<proteinExistence type="predicted"/>
<dbReference type="EMBL" id="JAMBOL010000009">
    <property type="protein sequence ID" value="MCM3714778.1"/>
    <property type="molecule type" value="Genomic_DNA"/>
</dbReference>
<dbReference type="RefSeq" id="WP_251223540.1">
    <property type="nucleotide sequence ID" value="NZ_JAMBOL010000009.1"/>
</dbReference>
<dbReference type="GO" id="GO:0043565">
    <property type="term" value="F:sequence-specific DNA binding"/>
    <property type="evidence" value="ECO:0007669"/>
    <property type="project" value="InterPro"/>
</dbReference>
<dbReference type="SUPFAM" id="SSF48008">
    <property type="entry name" value="GntR ligand-binding domain-like"/>
    <property type="match status" value="1"/>
</dbReference>
<evidence type="ECO:0000259" key="4">
    <source>
        <dbReference type="PROSITE" id="PS50949"/>
    </source>
</evidence>
<evidence type="ECO:0000256" key="1">
    <source>
        <dbReference type="ARBA" id="ARBA00023015"/>
    </source>
</evidence>
<dbReference type="InterPro" id="IPR000485">
    <property type="entry name" value="AsnC-type_HTH_dom"/>
</dbReference>
<sequence length="210" mass="23942">MNLHINSQFSSSRREQVAQIIRDSILSGSLQPGDRIKEAEIANEIGVSRGPIREAIRQLEEEGFVISFPYKGTIVAELSDEEVIDVYIPIRISLESYAVKKACQNATEKDIDQLQQFVTRMITASKENQVSEIVEYNLLFHKYLISCSGTKSLEQVWNSIMNRIRLHFYKLGMDSNIDPVLHSQEHQDILDAIKQKDTKKAVALIEGHIR</sequence>
<dbReference type="PROSITE" id="PS50949">
    <property type="entry name" value="HTH_GNTR"/>
    <property type="match status" value="1"/>
</dbReference>
<dbReference type="Gene3D" id="1.10.10.10">
    <property type="entry name" value="Winged helix-like DNA-binding domain superfamily/Winged helix DNA-binding domain"/>
    <property type="match status" value="1"/>
</dbReference>
<keyword evidence="1" id="KW-0805">Transcription regulation</keyword>
<dbReference type="InterPro" id="IPR036388">
    <property type="entry name" value="WH-like_DNA-bd_sf"/>
</dbReference>
<reference evidence="5" key="1">
    <citation type="submission" date="2022-05" db="EMBL/GenBank/DDBJ databases">
        <title>Comparative Genomics of Spacecraft Associated Microbes.</title>
        <authorList>
            <person name="Tran M.T."/>
            <person name="Wright A."/>
            <person name="Seuylemezian A."/>
            <person name="Eisen J."/>
            <person name="Coil D."/>
        </authorList>
    </citation>
    <scope>NUCLEOTIDE SEQUENCE</scope>
    <source>
        <strain evidence="5">214.1.1</strain>
    </source>
</reference>
<accession>A0A9X2DT33</accession>
<protein>
    <submittedName>
        <fullName evidence="5">GntR family transcriptional regulator</fullName>
    </submittedName>
</protein>
<evidence type="ECO:0000256" key="3">
    <source>
        <dbReference type="ARBA" id="ARBA00023163"/>
    </source>
</evidence>
<evidence type="ECO:0000256" key="2">
    <source>
        <dbReference type="ARBA" id="ARBA00023125"/>
    </source>
</evidence>
<dbReference type="PRINTS" id="PR00033">
    <property type="entry name" value="HTHASNC"/>
</dbReference>
<dbReference type="AlphaFoldDB" id="A0A9X2DT33"/>
<dbReference type="PANTHER" id="PTHR43537:SF5">
    <property type="entry name" value="UXU OPERON TRANSCRIPTIONAL REGULATOR"/>
    <property type="match status" value="1"/>
</dbReference>
<dbReference type="Pfam" id="PF00392">
    <property type="entry name" value="GntR"/>
    <property type="match status" value="1"/>
</dbReference>